<dbReference type="GO" id="GO:0007155">
    <property type="term" value="P:cell adhesion"/>
    <property type="evidence" value="ECO:0007669"/>
    <property type="project" value="InterPro"/>
</dbReference>
<dbReference type="PANTHER" id="PTHR42953">
    <property type="entry name" value="HIGH-AFFINITY ZINC UPTAKE SYSTEM PROTEIN ZNUA-RELATED"/>
    <property type="match status" value="1"/>
</dbReference>
<dbReference type="RefSeq" id="WP_210119340.1">
    <property type="nucleotide sequence ID" value="NZ_CP054142.1"/>
</dbReference>
<gene>
    <name evidence="8" type="ORF">HRQ91_09610</name>
</gene>
<keyword evidence="3 6" id="KW-0813">Transport</keyword>
<dbReference type="EMBL" id="CP054142">
    <property type="protein sequence ID" value="QTQ14696.1"/>
    <property type="molecule type" value="Genomic_DNA"/>
</dbReference>
<evidence type="ECO:0000256" key="4">
    <source>
        <dbReference type="ARBA" id="ARBA00022723"/>
    </source>
</evidence>
<accession>A0A975F582</accession>
<comment type="similarity">
    <text evidence="2 6">Belongs to the bacterial solute-binding protein 9 family.</text>
</comment>
<dbReference type="AlphaFoldDB" id="A0A975F582"/>
<dbReference type="SUPFAM" id="SSF53807">
    <property type="entry name" value="Helical backbone' metal receptor"/>
    <property type="match status" value="1"/>
</dbReference>
<dbReference type="PANTHER" id="PTHR42953:SF1">
    <property type="entry name" value="METAL-BINDING PROTEIN HI_0362-RELATED"/>
    <property type="match status" value="1"/>
</dbReference>
<feature type="chain" id="PRO_5037009370" evidence="7">
    <location>
        <begin position="22"/>
        <end position="311"/>
    </location>
</feature>
<keyword evidence="9" id="KW-1185">Reference proteome</keyword>
<name>A0A975F582_9SPIR</name>
<dbReference type="PROSITE" id="PS51257">
    <property type="entry name" value="PROKAR_LIPOPROTEIN"/>
    <property type="match status" value="1"/>
</dbReference>
<evidence type="ECO:0000313" key="8">
    <source>
        <dbReference type="EMBL" id="QTQ14696.1"/>
    </source>
</evidence>
<dbReference type="GO" id="GO:0046872">
    <property type="term" value="F:metal ion binding"/>
    <property type="evidence" value="ECO:0007669"/>
    <property type="project" value="UniProtKB-KW"/>
</dbReference>
<dbReference type="Proteomes" id="UP000671908">
    <property type="component" value="Chromosome"/>
</dbReference>
<evidence type="ECO:0000313" key="9">
    <source>
        <dbReference type="Proteomes" id="UP000671908"/>
    </source>
</evidence>
<dbReference type="GO" id="GO:0030001">
    <property type="term" value="P:metal ion transport"/>
    <property type="evidence" value="ECO:0007669"/>
    <property type="project" value="InterPro"/>
</dbReference>
<evidence type="ECO:0000256" key="6">
    <source>
        <dbReference type="RuleBase" id="RU003512"/>
    </source>
</evidence>
<dbReference type="KEGG" id="tpav:HRQ91_09610"/>
<evidence type="ECO:0000256" key="7">
    <source>
        <dbReference type="SAM" id="SignalP"/>
    </source>
</evidence>
<dbReference type="PRINTS" id="PR00690">
    <property type="entry name" value="ADHESNFAMILY"/>
</dbReference>
<dbReference type="PRINTS" id="PR00691">
    <property type="entry name" value="ADHESINB"/>
</dbReference>
<feature type="signal peptide" evidence="7">
    <location>
        <begin position="1"/>
        <end position="21"/>
    </location>
</feature>
<dbReference type="Pfam" id="PF01297">
    <property type="entry name" value="ZnuA"/>
    <property type="match status" value="1"/>
</dbReference>
<keyword evidence="4" id="KW-0479">Metal-binding</keyword>
<dbReference type="InterPro" id="IPR006129">
    <property type="entry name" value="AdhesinB"/>
</dbReference>
<proteinExistence type="inferred from homology"/>
<evidence type="ECO:0000256" key="3">
    <source>
        <dbReference type="ARBA" id="ARBA00022448"/>
    </source>
</evidence>
<dbReference type="CDD" id="cd01137">
    <property type="entry name" value="PsaA"/>
    <property type="match status" value="1"/>
</dbReference>
<dbReference type="GO" id="GO:0030313">
    <property type="term" value="C:cell envelope"/>
    <property type="evidence" value="ECO:0007669"/>
    <property type="project" value="UniProtKB-SubCell"/>
</dbReference>
<protein>
    <submittedName>
        <fullName evidence="8">Metal ABC transporter substrate-binding protein</fullName>
    </submittedName>
</protein>
<evidence type="ECO:0000256" key="2">
    <source>
        <dbReference type="ARBA" id="ARBA00011028"/>
    </source>
</evidence>
<dbReference type="InterPro" id="IPR006128">
    <property type="entry name" value="Lipoprotein_PsaA-like"/>
</dbReference>
<comment type="subcellular location">
    <subcellularLocation>
        <location evidence="1">Cell envelope</location>
    </subcellularLocation>
</comment>
<dbReference type="Gene3D" id="3.40.50.1980">
    <property type="entry name" value="Nitrogenase molybdenum iron protein domain"/>
    <property type="match status" value="2"/>
</dbReference>
<dbReference type="InterPro" id="IPR006127">
    <property type="entry name" value="ZnuA-like"/>
</dbReference>
<evidence type="ECO:0000256" key="5">
    <source>
        <dbReference type="ARBA" id="ARBA00022729"/>
    </source>
</evidence>
<keyword evidence="5 7" id="KW-0732">Signal</keyword>
<sequence length="311" mass="34399">MKKYIRSVAAVALVAVSAVTTGCSKKSAETASAQVSVRPKRVVTTFTILQDMAQNIGGDKILVESITKPGAEIHEYEPTPLDIVKAQSADLVLRNGFGLERWFEKFMGSVKNVPSVNLSDGIEPLGIGEGPYDGMPNPHSWMSPKNALIYVENIRKAFTDLDPANAKTYDANAASYSENIKKVDVFMAEKLLEIPAEQRWLVTCEGAFSYLIRDYDMKELYLWPVNADEEGSPRQIQKVVDTIRKNKIPVAFSESTISNKPQLQVCKETGAYYGGVLYVDSLTYEDGDAPTYLKMLEYNANTIVKGFEGNL</sequence>
<reference evidence="8 9" key="1">
    <citation type="journal article" date="2021" name="Microbiol. Resour. Announc.">
        <title>Complete Genome Sequences of Three Human Oral Treponema parvum Isolates.</title>
        <authorList>
            <person name="Zeng H."/>
            <person name="Watt R.M."/>
        </authorList>
    </citation>
    <scope>NUCLEOTIDE SEQUENCE [LARGE SCALE GENOMIC DNA]</scope>
    <source>
        <strain evidence="8 9">ATCC 700770</strain>
    </source>
</reference>
<evidence type="ECO:0000256" key="1">
    <source>
        <dbReference type="ARBA" id="ARBA00004196"/>
    </source>
</evidence>
<organism evidence="8 9">
    <name type="scientific">Treponema parvum</name>
    <dbReference type="NCBI Taxonomy" id="138851"/>
    <lineage>
        <taxon>Bacteria</taxon>
        <taxon>Pseudomonadati</taxon>
        <taxon>Spirochaetota</taxon>
        <taxon>Spirochaetia</taxon>
        <taxon>Spirochaetales</taxon>
        <taxon>Treponemataceae</taxon>
        <taxon>Treponema</taxon>
    </lineage>
</organism>
<dbReference type="InterPro" id="IPR050492">
    <property type="entry name" value="Bact_metal-bind_prot9"/>
</dbReference>